<reference evidence="1" key="1">
    <citation type="submission" date="2020-10" db="EMBL/GenBank/DDBJ databases">
        <title>High-Quality Genome Resource of Clonostachys rosea strain S41 by Oxford Nanopore Long-Read Sequencing.</title>
        <authorList>
            <person name="Wang H."/>
        </authorList>
    </citation>
    <scope>NUCLEOTIDE SEQUENCE</scope>
    <source>
        <strain evidence="1">S41</strain>
    </source>
</reference>
<dbReference type="EMBL" id="JADCTT010000002">
    <property type="protein sequence ID" value="KAF9756360.1"/>
    <property type="molecule type" value="Genomic_DNA"/>
</dbReference>
<evidence type="ECO:0000313" key="2">
    <source>
        <dbReference type="Proteomes" id="UP000616885"/>
    </source>
</evidence>
<protein>
    <submittedName>
        <fullName evidence="1">Uncharacterized protein</fullName>
    </submittedName>
</protein>
<organism evidence="1 2">
    <name type="scientific">Bionectria ochroleuca</name>
    <name type="common">Gliocladium roseum</name>
    <dbReference type="NCBI Taxonomy" id="29856"/>
    <lineage>
        <taxon>Eukaryota</taxon>
        <taxon>Fungi</taxon>
        <taxon>Dikarya</taxon>
        <taxon>Ascomycota</taxon>
        <taxon>Pezizomycotina</taxon>
        <taxon>Sordariomycetes</taxon>
        <taxon>Hypocreomycetidae</taxon>
        <taxon>Hypocreales</taxon>
        <taxon>Bionectriaceae</taxon>
        <taxon>Clonostachys</taxon>
    </lineage>
</organism>
<gene>
    <name evidence="1" type="ORF">IM811_007304</name>
</gene>
<dbReference type="Proteomes" id="UP000616885">
    <property type="component" value="Unassembled WGS sequence"/>
</dbReference>
<comment type="caution">
    <text evidence="1">The sequence shown here is derived from an EMBL/GenBank/DDBJ whole genome shotgun (WGS) entry which is preliminary data.</text>
</comment>
<evidence type="ECO:0000313" key="1">
    <source>
        <dbReference type="EMBL" id="KAF9756360.1"/>
    </source>
</evidence>
<name>A0A8H7TTY7_BIOOC</name>
<dbReference type="AlphaFoldDB" id="A0A8H7TTY7"/>
<sequence length="120" mass="13861">MVGSSQLARALNMDLFSAARPNMFIYPVRLCIRFRMSVFTKHRHISILFDENYEIQKQLGPDREERMSQHEIISNAPHCHGIISHATSYHHRFTCSQHSASMANCYSAPKYYQSVTSLPD</sequence>
<accession>A0A8H7TTY7</accession>
<proteinExistence type="predicted"/>